<dbReference type="EMBL" id="BOPF01000046">
    <property type="protein sequence ID" value="GIJ51318.1"/>
    <property type="molecule type" value="Genomic_DNA"/>
</dbReference>
<evidence type="ECO:0000313" key="1">
    <source>
        <dbReference type="EMBL" id="GIJ51318.1"/>
    </source>
</evidence>
<dbReference type="RefSeq" id="WP_203904723.1">
    <property type="nucleotide sequence ID" value="NZ_BOPF01000046.1"/>
</dbReference>
<protein>
    <submittedName>
        <fullName evidence="1">Uncharacterized protein</fullName>
    </submittedName>
</protein>
<organism evidence="1 2">
    <name type="scientific">Virgisporangium aliadipatigenens</name>
    <dbReference type="NCBI Taxonomy" id="741659"/>
    <lineage>
        <taxon>Bacteria</taxon>
        <taxon>Bacillati</taxon>
        <taxon>Actinomycetota</taxon>
        <taxon>Actinomycetes</taxon>
        <taxon>Micromonosporales</taxon>
        <taxon>Micromonosporaceae</taxon>
        <taxon>Virgisporangium</taxon>
    </lineage>
</organism>
<accession>A0A8J3YVK0</accession>
<proteinExistence type="predicted"/>
<dbReference type="Proteomes" id="UP000619260">
    <property type="component" value="Unassembled WGS sequence"/>
</dbReference>
<gene>
    <name evidence="1" type="ORF">Val02_82040</name>
</gene>
<dbReference type="AlphaFoldDB" id="A0A8J3YVK0"/>
<sequence length="145" mass="15279">MADFVFNIAKGMTSYYGGLPATNDAFVVIPIEASGVEADSVLRDYDNVSVLLAAATNEQTTMGRKTITSVTVTVDDTNDRVAIDTADVTWTGATGNAISDLLLAYDGDTTGGTDANLVPMSWHDFSITPDGSDVTATVTDWIRSS</sequence>
<evidence type="ECO:0000313" key="2">
    <source>
        <dbReference type="Proteomes" id="UP000619260"/>
    </source>
</evidence>
<keyword evidence="2" id="KW-1185">Reference proteome</keyword>
<comment type="caution">
    <text evidence="1">The sequence shown here is derived from an EMBL/GenBank/DDBJ whole genome shotgun (WGS) entry which is preliminary data.</text>
</comment>
<reference evidence="1" key="1">
    <citation type="submission" date="2021-01" db="EMBL/GenBank/DDBJ databases">
        <title>Whole genome shotgun sequence of Virgisporangium aliadipatigenens NBRC 105644.</title>
        <authorList>
            <person name="Komaki H."/>
            <person name="Tamura T."/>
        </authorList>
    </citation>
    <scope>NUCLEOTIDE SEQUENCE</scope>
    <source>
        <strain evidence="1">NBRC 105644</strain>
    </source>
</reference>
<name>A0A8J3YVK0_9ACTN</name>